<dbReference type="PROSITE" id="PS51318">
    <property type="entry name" value="TAT"/>
    <property type="match status" value="1"/>
</dbReference>
<keyword evidence="3" id="KW-1185">Reference proteome</keyword>
<accession>A0AAC9LDL4</accession>
<proteinExistence type="predicted"/>
<dbReference type="Proteomes" id="UP000185511">
    <property type="component" value="Chromosome"/>
</dbReference>
<dbReference type="Pfam" id="PF21311">
    <property type="entry name" value="Phage_RBD_prop"/>
    <property type="match status" value="1"/>
</dbReference>
<evidence type="ECO:0000259" key="1">
    <source>
        <dbReference type="Pfam" id="PF21311"/>
    </source>
</evidence>
<dbReference type="KEGG" id="acad:UA74_11545"/>
<gene>
    <name evidence="2" type="ORF">UA74_11545</name>
</gene>
<dbReference type="InterPro" id="IPR006311">
    <property type="entry name" value="TAT_signal"/>
</dbReference>
<evidence type="ECO:0000313" key="3">
    <source>
        <dbReference type="Proteomes" id="UP000185511"/>
    </source>
</evidence>
<evidence type="ECO:0000313" key="2">
    <source>
        <dbReference type="EMBL" id="APU14369.1"/>
    </source>
</evidence>
<name>A0AAC9LDL4_9PSEU</name>
<dbReference type="EMBL" id="CP016076">
    <property type="protein sequence ID" value="APU14369.1"/>
    <property type="molecule type" value="Genomic_DNA"/>
</dbReference>
<reference evidence="3" key="1">
    <citation type="submission" date="2016-06" db="EMBL/GenBank/DDBJ databases">
        <title>Complete genome sequence of Actinoalloteichus fjordicus DSM 46855 (=ADI127-17), type strain of the new species Actinoalloteichus fjordicus.</title>
        <authorList>
            <person name="Ruckert C."/>
            <person name="Nouioui I."/>
            <person name="Willmese J."/>
            <person name="van Wezel G."/>
            <person name="Klenk H.-P."/>
            <person name="Kalinowski J."/>
            <person name="Zotchev S.B."/>
        </authorList>
    </citation>
    <scope>NUCLEOTIDE SEQUENCE [LARGE SCALE GENOMIC DNA]</scope>
    <source>
        <strain evidence="3">ADI127-7</strain>
    </source>
</reference>
<dbReference type="AlphaFoldDB" id="A0AAC9LDL4"/>
<organism evidence="2 3">
    <name type="scientific">Actinoalloteichus fjordicus</name>
    <dbReference type="NCBI Taxonomy" id="1612552"/>
    <lineage>
        <taxon>Bacteria</taxon>
        <taxon>Bacillati</taxon>
        <taxon>Actinomycetota</taxon>
        <taxon>Actinomycetes</taxon>
        <taxon>Pseudonocardiales</taxon>
        <taxon>Pseudonocardiaceae</taxon>
        <taxon>Actinoalloteichus</taxon>
    </lineage>
</organism>
<dbReference type="InterPro" id="IPR048799">
    <property type="entry name" value="P68_RBP_TagC-like_beta-prop"/>
</dbReference>
<feature type="domain" description="P68 RBP/TagC-like beta-propeller" evidence="1">
    <location>
        <begin position="85"/>
        <end position="339"/>
    </location>
</feature>
<protein>
    <recommendedName>
        <fullName evidence="1">P68 RBP/TagC-like beta-propeller domain-containing protein</fullName>
    </recommendedName>
</protein>
<dbReference type="RefSeq" id="WP_075740265.1">
    <property type="nucleotide sequence ID" value="NZ_CP016076.1"/>
</dbReference>
<sequence length="345" mass="36812">MDDDRTREFSRRTLFLAGGGIGVAALLGSLAAPGAAADADAAGMDAAGMRLAGVDPAAVPASRRFDLTQPSHDLFRHVRLHNRTVQQSFAFDNVNRRLFVAQRRDGSASGAGSLCISRLDFSGRLLGHMYLTGFGHGVSFGVDASGTTSRLWTEIEANGNGYGRRLARFDFVSGRTLTNSSSHLTRLPAVAGASEHTCTIDPVHRRLIIRYHTSAGKRFAVYALDQVTGSTLGPKLADVAQPSLGSPAPVFQGYAAYGRYVYLLTGTSYADSPTLNSRVTSVDLQTGAIRQGPVITRAGSTLSFREPEGMGVYRTAAGQDRLFLGFASGATGDRRSNLFYKNVLI</sequence>